<comment type="similarity">
    <text evidence="4">Belongs to the TonB-dependent receptor family.</text>
</comment>
<dbReference type="SUPFAM" id="SSF56935">
    <property type="entry name" value="Porins"/>
    <property type="match status" value="1"/>
</dbReference>
<dbReference type="PANTHER" id="PTHR40980:SF5">
    <property type="entry name" value="TONB-DEPENDENT RECEPTOR"/>
    <property type="match status" value="1"/>
</dbReference>
<evidence type="ECO:0000259" key="6">
    <source>
        <dbReference type="Pfam" id="PF00593"/>
    </source>
</evidence>
<keyword evidence="3" id="KW-0998">Cell outer membrane</keyword>
<evidence type="ECO:0000256" key="3">
    <source>
        <dbReference type="ARBA" id="ARBA00023237"/>
    </source>
</evidence>
<feature type="domain" description="TonB-dependent receptor plug" evidence="7">
    <location>
        <begin position="52"/>
        <end position="152"/>
    </location>
</feature>
<dbReference type="EMBL" id="SLXO01000001">
    <property type="protein sequence ID" value="TCP38386.1"/>
    <property type="molecule type" value="Genomic_DNA"/>
</dbReference>
<keyword evidence="4" id="KW-0798">TonB box</keyword>
<dbReference type="Pfam" id="PF07715">
    <property type="entry name" value="Plug"/>
    <property type="match status" value="1"/>
</dbReference>
<comment type="caution">
    <text evidence="8">The sequence shown here is derived from an EMBL/GenBank/DDBJ whole genome shotgun (WGS) entry which is preliminary data.</text>
</comment>
<name>A0A4V2SQE2_RHOSA</name>
<proteinExistence type="inferred from homology"/>
<dbReference type="Gene3D" id="2.40.170.20">
    <property type="entry name" value="TonB-dependent receptor, beta-barrel domain"/>
    <property type="match status" value="1"/>
</dbReference>
<accession>A0A4V2SQE2</accession>
<reference evidence="8 9" key="1">
    <citation type="submission" date="2019-03" db="EMBL/GenBank/DDBJ databases">
        <title>Genomic Encyclopedia of Type Strains, Phase IV (KMG-IV): sequencing the most valuable type-strain genomes for metagenomic binning, comparative biology and taxonomic classification.</title>
        <authorList>
            <person name="Goeker M."/>
        </authorList>
    </citation>
    <scope>NUCLEOTIDE SEQUENCE [LARGE SCALE GENOMIC DNA]</scope>
    <source>
        <strain evidence="8 9">DSM 2132</strain>
    </source>
</reference>
<dbReference type="Proteomes" id="UP000295399">
    <property type="component" value="Unassembled WGS sequence"/>
</dbReference>
<evidence type="ECO:0000256" key="1">
    <source>
        <dbReference type="ARBA" id="ARBA00004442"/>
    </source>
</evidence>
<dbReference type="OrthoDB" id="9768470at2"/>
<dbReference type="InterPro" id="IPR037066">
    <property type="entry name" value="Plug_dom_sf"/>
</dbReference>
<dbReference type="InterPro" id="IPR012910">
    <property type="entry name" value="Plug_dom"/>
</dbReference>
<feature type="domain" description="TonB-dependent receptor-like beta-barrel" evidence="6">
    <location>
        <begin position="381"/>
        <end position="786"/>
    </location>
</feature>
<dbReference type="Gene3D" id="2.170.130.10">
    <property type="entry name" value="TonB-dependent receptor, plug domain"/>
    <property type="match status" value="1"/>
</dbReference>
<protein>
    <submittedName>
        <fullName evidence="8">TonB-dependent receptor</fullName>
    </submittedName>
</protein>
<dbReference type="GO" id="GO:0009279">
    <property type="term" value="C:cell outer membrane"/>
    <property type="evidence" value="ECO:0007669"/>
    <property type="project" value="UniProtKB-SubCell"/>
</dbReference>
<keyword evidence="2 4" id="KW-0472">Membrane</keyword>
<keyword evidence="8" id="KW-0675">Receptor</keyword>
<dbReference type="InterPro" id="IPR000531">
    <property type="entry name" value="Beta-barrel_TonB"/>
</dbReference>
<dbReference type="AlphaFoldDB" id="A0A4V2SQE2"/>
<evidence type="ECO:0000256" key="2">
    <source>
        <dbReference type="ARBA" id="ARBA00023136"/>
    </source>
</evidence>
<dbReference type="Pfam" id="PF00593">
    <property type="entry name" value="TonB_dep_Rec_b-barrel"/>
    <property type="match status" value="1"/>
</dbReference>
<gene>
    <name evidence="8" type="ORF">EV659_101287</name>
</gene>
<comment type="subcellular location">
    <subcellularLocation>
        <location evidence="1 4">Cell outer membrane</location>
    </subcellularLocation>
</comment>
<evidence type="ECO:0000256" key="5">
    <source>
        <dbReference type="SAM" id="SignalP"/>
    </source>
</evidence>
<keyword evidence="9" id="KW-1185">Reference proteome</keyword>
<feature type="signal peptide" evidence="5">
    <location>
        <begin position="1"/>
        <end position="25"/>
    </location>
</feature>
<evidence type="ECO:0000259" key="7">
    <source>
        <dbReference type="Pfam" id="PF07715"/>
    </source>
</evidence>
<keyword evidence="5" id="KW-0732">Signal</keyword>
<sequence>MASRLLTKTALLTTTILASGSAAVAQSESEPAGSQQPVEEIVVTGDFIPDEKRGTSEIANVLDADDFTRTGDSDMAAALQRVTGLSLVEGKYVFVRGLGKRYSNATLDGSPLPSPEPLSRVIPLDIFPTSFIGNTLVQKTFSPEYPAQFGGGIIALRTKRLPEERRFRVSVSAEANSVTTFSDGLALKGGSLDFLGIDNGYRSIPDLLAQDPNLEQFPTNSAEREAIGEALPNAWSPDNEPLPPGVGLAFNYDDRFDFSDISVGVQLGLSYDSSLQNRNGIRQVFALEQGEVAVNESYTPEACVENLAPLNRTQPGVVADFVDGCGVRSTVWEIGLNGFLNVGVDFGNDHSIKATQLLLRQTTRESVIEQGIDFEGDPRSSVRNDWIERQVWFSQLNGDHFVNLFGGDAFSGDLEIQWRASYAAADRDTPFRRTYDYVLNEATGLLSFDPQTEGNRTVFGELSDDQYGAGLDFIQPMNWFGRPVDVKLGYAYEKKDRESAFRRYFFDNFGDLNRQVIPEFIFTEENIGPDGLTLFPIFQPSDAFTADFRNHQAYIGLDAQVIDTVRVALGGRFEDSVQTAESFGLVNEQDVLSANIDETYFLPAVTVTWEFAQNMQLRGAFSQTISRPDLREIADTQFLDPERNRFIRGNPDLVNSELTNFDVRWEWYFGRRDQMTLGAFYKEIKNPIERAIRIEGSNRVISFFNRAFVDTRTGSTDVRLQGGLVQAEDLADVEIFDTEADLIGVEFELVKYYDVSDLVDWQFFEDRELYLIGNFSYIDSEVNIDESVVDELQLSSATRRLQGQSEIIVNAQIGFEDFLAGEKLAVVLNWQSERLQEVGTLGRPDIFERPPIMVDFVYSREFDLGETPMQVRFSAQNLLNEEEFLSQGGETTENFQIGRTFSISLSAEF</sequence>
<evidence type="ECO:0000313" key="9">
    <source>
        <dbReference type="Proteomes" id="UP000295399"/>
    </source>
</evidence>
<dbReference type="InParanoid" id="A0A4V2SQE2"/>
<evidence type="ECO:0000256" key="4">
    <source>
        <dbReference type="RuleBase" id="RU003357"/>
    </source>
</evidence>
<dbReference type="InterPro" id="IPR036942">
    <property type="entry name" value="Beta-barrel_TonB_sf"/>
</dbReference>
<dbReference type="PANTHER" id="PTHR40980">
    <property type="entry name" value="PLUG DOMAIN-CONTAINING PROTEIN"/>
    <property type="match status" value="1"/>
</dbReference>
<evidence type="ECO:0000313" key="8">
    <source>
        <dbReference type="EMBL" id="TCP38386.1"/>
    </source>
</evidence>
<organism evidence="8 9">
    <name type="scientific">Rhodothalassium salexigens DSM 2132</name>
    <dbReference type="NCBI Taxonomy" id="1188247"/>
    <lineage>
        <taxon>Bacteria</taxon>
        <taxon>Pseudomonadati</taxon>
        <taxon>Pseudomonadota</taxon>
        <taxon>Alphaproteobacteria</taxon>
        <taxon>Rhodothalassiales</taxon>
        <taxon>Rhodothalassiaceae</taxon>
        <taxon>Rhodothalassium</taxon>
    </lineage>
</organism>
<feature type="chain" id="PRO_5020673394" evidence="5">
    <location>
        <begin position="26"/>
        <end position="909"/>
    </location>
</feature>